<reference evidence="8" key="1">
    <citation type="submission" date="2016-10" db="EMBL/GenBank/DDBJ databases">
        <authorList>
            <person name="Varghese N."/>
            <person name="Submissions S."/>
        </authorList>
    </citation>
    <scope>NUCLEOTIDE SEQUENCE [LARGE SCALE GENOMIC DNA]</scope>
    <source>
        <strain evidence="8">DSM 22530</strain>
    </source>
</reference>
<dbReference type="PANTHER" id="PTHR43859:SF4">
    <property type="entry name" value="BUTANOATE--COA LIGASE AAE1-RELATED"/>
    <property type="match status" value="1"/>
</dbReference>
<dbReference type="NCBIfam" id="NF004837">
    <property type="entry name" value="PRK06187.1"/>
    <property type="match status" value="1"/>
</dbReference>
<evidence type="ECO:0000256" key="2">
    <source>
        <dbReference type="ARBA" id="ARBA00022598"/>
    </source>
</evidence>
<evidence type="ECO:0000256" key="4">
    <source>
        <dbReference type="ARBA" id="ARBA00023098"/>
    </source>
</evidence>
<dbReference type="FunFam" id="3.30.300.30:FF:000008">
    <property type="entry name" value="2,3-dihydroxybenzoate-AMP ligase"/>
    <property type="match status" value="1"/>
</dbReference>
<accession>A0A1I1U895</accession>
<keyword evidence="4" id="KW-0443">Lipid metabolism</keyword>
<dbReference type="Pfam" id="PF13193">
    <property type="entry name" value="AMP-binding_C"/>
    <property type="match status" value="1"/>
</dbReference>
<dbReference type="STRING" id="640948.SAMN05216238_10322"/>
<protein>
    <submittedName>
        <fullName evidence="7">Fatty-acyl-CoA synthase</fullName>
    </submittedName>
</protein>
<dbReference type="InterPro" id="IPR045851">
    <property type="entry name" value="AMP-bd_C_sf"/>
</dbReference>
<keyword evidence="8" id="KW-1185">Reference proteome</keyword>
<keyword evidence="2" id="KW-0436">Ligase</keyword>
<dbReference type="GO" id="GO:0016874">
    <property type="term" value="F:ligase activity"/>
    <property type="evidence" value="ECO:0007669"/>
    <property type="project" value="UniProtKB-KW"/>
</dbReference>
<name>A0A1I1U895_9BACI</name>
<gene>
    <name evidence="7" type="ORF">SAMN05216238_10322</name>
</gene>
<dbReference type="RefSeq" id="WP_090082177.1">
    <property type="nucleotide sequence ID" value="NZ_FOMR01000003.1"/>
</dbReference>
<keyword evidence="3" id="KW-0276">Fatty acid metabolism</keyword>
<dbReference type="AlphaFoldDB" id="A0A1I1U895"/>
<dbReference type="InterPro" id="IPR042099">
    <property type="entry name" value="ANL_N_sf"/>
</dbReference>
<dbReference type="Pfam" id="PF00501">
    <property type="entry name" value="AMP-binding"/>
    <property type="match status" value="1"/>
</dbReference>
<evidence type="ECO:0000313" key="7">
    <source>
        <dbReference type="EMBL" id="SFD65798.1"/>
    </source>
</evidence>
<evidence type="ECO:0000259" key="5">
    <source>
        <dbReference type="Pfam" id="PF00501"/>
    </source>
</evidence>
<dbReference type="PANTHER" id="PTHR43859">
    <property type="entry name" value="ACYL-ACTIVATING ENZYME"/>
    <property type="match status" value="1"/>
</dbReference>
<organism evidence="7 8">
    <name type="scientific">Lentibacillus persicus</name>
    <dbReference type="NCBI Taxonomy" id="640948"/>
    <lineage>
        <taxon>Bacteria</taxon>
        <taxon>Bacillati</taxon>
        <taxon>Bacillota</taxon>
        <taxon>Bacilli</taxon>
        <taxon>Bacillales</taxon>
        <taxon>Bacillaceae</taxon>
        <taxon>Lentibacillus</taxon>
    </lineage>
</organism>
<comment type="similarity">
    <text evidence="1">Belongs to the ATP-dependent AMP-binding enzyme family.</text>
</comment>
<dbReference type="CDD" id="cd12119">
    <property type="entry name" value="ttLC_FACS_AlkK_like"/>
    <property type="match status" value="1"/>
</dbReference>
<dbReference type="InterPro" id="IPR000873">
    <property type="entry name" value="AMP-dep_synth/lig_dom"/>
</dbReference>
<evidence type="ECO:0000256" key="1">
    <source>
        <dbReference type="ARBA" id="ARBA00006432"/>
    </source>
</evidence>
<dbReference type="EMBL" id="FOMR01000003">
    <property type="protein sequence ID" value="SFD65798.1"/>
    <property type="molecule type" value="Genomic_DNA"/>
</dbReference>
<evidence type="ECO:0000256" key="3">
    <source>
        <dbReference type="ARBA" id="ARBA00022832"/>
    </source>
</evidence>
<evidence type="ECO:0000313" key="8">
    <source>
        <dbReference type="Proteomes" id="UP000199474"/>
    </source>
</evidence>
<dbReference type="Gene3D" id="3.40.50.12780">
    <property type="entry name" value="N-terminal domain of ligase-like"/>
    <property type="match status" value="1"/>
</dbReference>
<proteinExistence type="inferred from homology"/>
<dbReference type="Gene3D" id="3.30.300.30">
    <property type="match status" value="1"/>
</dbReference>
<dbReference type="GO" id="GO:0006631">
    <property type="term" value="P:fatty acid metabolic process"/>
    <property type="evidence" value="ECO:0007669"/>
    <property type="project" value="UniProtKB-KW"/>
</dbReference>
<dbReference type="Proteomes" id="UP000199474">
    <property type="component" value="Unassembled WGS sequence"/>
</dbReference>
<dbReference type="OrthoDB" id="9803968at2"/>
<dbReference type="SUPFAM" id="SSF56801">
    <property type="entry name" value="Acetyl-CoA synthetase-like"/>
    <property type="match status" value="1"/>
</dbReference>
<evidence type="ECO:0000259" key="6">
    <source>
        <dbReference type="Pfam" id="PF13193"/>
    </source>
</evidence>
<feature type="domain" description="AMP-dependent synthetase/ligase" evidence="5">
    <location>
        <begin position="22"/>
        <end position="395"/>
    </location>
</feature>
<dbReference type="InterPro" id="IPR025110">
    <property type="entry name" value="AMP-bd_C"/>
</dbReference>
<feature type="domain" description="AMP-binding enzyme C-terminal" evidence="6">
    <location>
        <begin position="444"/>
        <end position="521"/>
    </location>
</feature>
<sequence length="539" mass="60154">MMQTPLTIGSMMEHAETFFAKKEVISQTHDKLHRLTYSEIGERTRRLMSALGQLGVQKGDRVGTLAWNHHRHLEIYFAAPGMNAVLHTINIRLSPEHIIYIINHAEDKVLFIDEDVLPLIEKVQSQLTSVKTFIVMTDKEELPESSLTPLYSYENLLQTGDPAQSFATDIDENDPAGMCYTSATTGKPKGVIYSHRGIVLHSYALGLADTAAISESDVSMAVVPQFHVNAWGTPFACTWFGSTQVMPGPRFTPKRLAEFIERFRVTITAGVPTIWLGLLRELEQGDYDTSSLRSVLCGGSAAPKGLIQAFEQKLGVPFAHAYGATETTPLATFSRLKSYQQGLSEDEKLNEQAKQGTLVPGLQMKVVGNTGEVAWNGEEMGELLLRGPWIADAYYKDDRTANAFSDGWYHTGDVVTVDEEGNIQIVDRTKDLIKSGGEWISSVEIENAIMAHDAVFEASVVSMPDPQWQERPIACVVLHEGYADNVGKNELLDFIRPQFAKWWLPDDVLFLDEIPKTSVGKFLKRELREQVKEHLKVQE</sequence>